<dbReference type="GO" id="GO:0009251">
    <property type="term" value="P:glucan catabolic process"/>
    <property type="evidence" value="ECO:0007669"/>
    <property type="project" value="TreeGrafter"/>
</dbReference>
<dbReference type="EMBL" id="JAPVEA010000002">
    <property type="protein sequence ID" value="KAJ5460474.1"/>
    <property type="molecule type" value="Genomic_DNA"/>
</dbReference>
<evidence type="ECO:0000256" key="1">
    <source>
        <dbReference type="ARBA" id="ARBA00000448"/>
    </source>
</evidence>
<dbReference type="AlphaFoldDB" id="A0AAD6CCT2"/>
<evidence type="ECO:0000313" key="14">
    <source>
        <dbReference type="Proteomes" id="UP001213681"/>
    </source>
</evidence>
<gene>
    <name evidence="13" type="ORF">N7458_002026</name>
</gene>
<reference evidence="13" key="1">
    <citation type="submission" date="2022-12" db="EMBL/GenBank/DDBJ databases">
        <authorList>
            <person name="Petersen C."/>
        </authorList>
    </citation>
    <scope>NUCLEOTIDE SEQUENCE</scope>
    <source>
        <strain evidence="13">IBT 16125</strain>
    </source>
</reference>
<dbReference type="InterPro" id="IPR026891">
    <property type="entry name" value="Fn3-like"/>
</dbReference>
<dbReference type="Gene3D" id="2.60.40.10">
    <property type="entry name" value="Immunoglobulins"/>
    <property type="match status" value="1"/>
</dbReference>
<evidence type="ECO:0000256" key="9">
    <source>
        <dbReference type="ARBA" id="ARBA00023295"/>
    </source>
</evidence>
<evidence type="ECO:0000256" key="3">
    <source>
        <dbReference type="ARBA" id="ARBA00005336"/>
    </source>
</evidence>
<keyword evidence="7" id="KW-0378">Hydrolase</keyword>
<comment type="similarity">
    <text evidence="3">Belongs to the glycosyl hydrolase 3 family.</text>
</comment>
<evidence type="ECO:0000256" key="7">
    <source>
        <dbReference type="ARBA" id="ARBA00022801"/>
    </source>
</evidence>
<comment type="catalytic activity">
    <reaction evidence="1">
        <text>Hydrolysis of terminal, non-reducing beta-D-glucosyl residues with release of beta-D-glucose.</text>
        <dbReference type="EC" id="3.2.1.21"/>
    </reaction>
</comment>
<comment type="function">
    <text evidence="11">Beta-glucosidases are one of a number of cellulolytic enzymes involved in the degradation of cellulosic biomass. Catalyzes the last step releasing glucose from the inhibitory cellobiose.</text>
</comment>
<dbReference type="GO" id="GO:0008422">
    <property type="term" value="F:beta-glucosidase activity"/>
    <property type="evidence" value="ECO:0007669"/>
    <property type="project" value="UniProtKB-EC"/>
</dbReference>
<sequence>MPPELHRRVSNTGDVDGFAVPQLYVEFPTSTPAGTPPSQLRGFDKVWFQAGEKETVSFELMRRDVSYWDVISQDWCVPAGSFIFKAEFSSRDFRSNVTAAPIKV</sequence>
<evidence type="ECO:0000256" key="11">
    <source>
        <dbReference type="ARBA" id="ARBA00024983"/>
    </source>
</evidence>
<dbReference type="PANTHER" id="PTHR42715:SF12">
    <property type="entry name" value="BETA-GLUCOSIDASE G-RELATED"/>
    <property type="match status" value="1"/>
</dbReference>
<evidence type="ECO:0000256" key="5">
    <source>
        <dbReference type="ARBA" id="ARBA00022525"/>
    </source>
</evidence>
<dbReference type="Pfam" id="PF14310">
    <property type="entry name" value="Fn3-like"/>
    <property type="match status" value="1"/>
</dbReference>
<dbReference type="InterPro" id="IPR013783">
    <property type="entry name" value="Ig-like_fold"/>
</dbReference>
<dbReference type="InterPro" id="IPR050288">
    <property type="entry name" value="Cellulose_deg_GH3"/>
</dbReference>
<keyword evidence="10" id="KW-0624">Polysaccharide degradation</keyword>
<keyword evidence="9" id="KW-0326">Glycosidase</keyword>
<dbReference type="RefSeq" id="XP_056769516.1">
    <property type="nucleotide sequence ID" value="XM_056905409.1"/>
</dbReference>
<evidence type="ECO:0000259" key="12">
    <source>
        <dbReference type="SMART" id="SM01217"/>
    </source>
</evidence>
<keyword evidence="8" id="KW-0119">Carbohydrate metabolism</keyword>
<proteinExistence type="inferred from homology"/>
<dbReference type="GeneID" id="81595652"/>
<evidence type="ECO:0000256" key="6">
    <source>
        <dbReference type="ARBA" id="ARBA00022729"/>
    </source>
</evidence>
<feature type="domain" description="Fibronectin type III-like" evidence="12">
    <location>
        <begin position="19"/>
        <end position="90"/>
    </location>
</feature>
<organism evidence="13 14">
    <name type="scientific">Penicillium daleae</name>
    <dbReference type="NCBI Taxonomy" id="63821"/>
    <lineage>
        <taxon>Eukaryota</taxon>
        <taxon>Fungi</taxon>
        <taxon>Dikarya</taxon>
        <taxon>Ascomycota</taxon>
        <taxon>Pezizomycotina</taxon>
        <taxon>Eurotiomycetes</taxon>
        <taxon>Eurotiomycetidae</taxon>
        <taxon>Eurotiales</taxon>
        <taxon>Aspergillaceae</taxon>
        <taxon>Penicillium</taxon>
    </lineage>
</organism>
<evidence type="ECO:0000313" key="13">
    <source>
        <dbReference type="EMBL" id="KAJ5460474.1"/>
    </source>
</evidence>
<evidence type="ECO:0000256" key="10">
    <source>
        <dbReference type="ARBA" id="ARBA00023326"/>
    </source>
</evidence>
<evidence type="ECO:0000256" key="2">
    <source>
        <dbReference type="ARBA" id="ARBA00004613"/>
    </source>
</evidence>
<evidence type="ECO:0000256" key="4">
    <source>
        <dbReference type="ARBA" id="ARBA00012744"/>
    </source>
</evidence>
<dbReference type="PANTHER" id="PTHR42715">
    <property type="entry name" value="BETA-GLUCOSIDASE"/>
    <property type="match status" value="1"/>
</dbReference>
<dbReference type="Proteomes" id="UP001213681">
    <property type="component" value="Unassembled WGS sequence"/>
</dbReference>
<dbReference type="SMART" id="SM01217">
    <property type="entry name" value="Fn3_like"/>
    <property type="match status" value="1"/>
</dbReference>
<keyword evidence="5" id="KW-0964">Secreted</keyword>
<keyword evidence="6" id="KW-0732">Signal</keyword>
<dbReference type="EC" id="3.2.1.21" evidence="4"/>
<evidence type="ECO:0000256" key="8">
    <source>
        <dbReference type="ARBA" id="ARBA00023277"/>
    </source>
</evidence>
<dbReference type="GO" id="GO:0005576">
    <property type="term" value="C:extracellular region"/>
    <property type="evidence" value="ECO:0007669"/>
    <property type="project" value="UniProtKB-SubCell"/>
</dbReference>
<protein>
    <recommendedName>
        <fullName evidence="4">beta-glucosidase</fullName>
        <ecNumber evidence="4">3.2.1.21</ecNumber>
    </recommendedName>
</protein>
<comment type="subcellular location">
    <subcellularLocation>
        <location evidence="2">Secreted</location>
    </subcellularLocation>
</comment>
<comment type="caution">
    <text evidence="13">The sequence shown here is derived from an EMBL/GenBank/DDBJ whole genome shotgun (WGS) entry which is preliminary data.</text>
</comment>
<reference evidence="13" key="2">
    <citation type="journal article" date="2023" name="IMA Fungus">
        <title>Comparative genomic study of the Penicillium genus elucidates a diverse pangenome and 15 lateral gene transfer events.</title>
        <authorList>
            <person name="Petersen C."/>
            <person name="Sorensen T."/>
            <person name="Nielsen M.R."/>
            <person name="Sondergaard T.E."/>
            <person name="Sorensen J.L."/>
            <person name="Fitzpatrick D.A."/>
            <person name="Frisvad J.C."/>
            <person name="Nielsen K.L."/>
        </authorList>
    </citation>
    <scope>NUCLEOTIDE SEQUENCE</scope>
    <source>
        <strain evidence="13">IBT 16125</strain>
    </source>
</reference>
<accession>A0AAD6CCT2</accession>
<keyword evidence="14" id="KW-1185">Reference proteome</keyword>
<name>A0AAD6CCT2_9EURO</name>